<feature type="compositionally biased region" description="Polar residues" evidence="1">
    <location>
        <begin position="1"/>
        <end position="12"/>
    </location>
</feature>
<organism evidence="2 3">
    <name type="scientific">Acidovorax facilis</name>
    <dbReference type="NCBI Taxonomy" id="12917"/>
    <lineage>
        <taxon>Bacteria</taxon>
        <taxon>Pseudomonadati</taxon>
        <taxon>Pseudomonadota</taxon>
        <taxon>Betaproteobacteria</taxon>
        <taxon>Burkholderiales</taxon>
        <taxon>Comamonadaceae</taxon>
        <taxon>Acidovorax</taxon>
    </lineage>
</organism>
<sequence>MQINTNTSTWALSGSGAAAAPTDRSLSQETGFANENTATAVQSGLMLAQADTLNPTASSNTAQSANSTPFWGAGTVPAPNALTALRHAERDRTDPLRLGVNEIYRDAITLAADRTGYPRATIAAVISAEAGPLRGKRLDDATNQRFFVELHPQLDPKAKLDKAGAAEWKALRRELSATWDPQSYNTTSKAGGLTQFLESTWIESATKPGSYVNEQAKSLGQVNDANQVVDRAALLDLRFDATTSIVAAAELDKGYFTQLSARTNDDGTPLVPADLPADKKAQYIYLVHHEGANGAAQILKGTLTDARAEGLLKNHVADADKRQAMIDAHDGSAAKAYTAYLWQYIEQRIVPAHFR</sequence>
<dbReference type="Gene3D" id="1.10.530.10">
    <property type="match status" value="1"/>
</dbReference>
<evidence type="ECO:0000313" key="2">
    <source>
        <dbReference type="EMBL" id="MFC3934494.1"/>
    </source>
</evidence>
<reference evidence="3" key="1">
    <citation type="journal article" date="2019" name="Int. J. Syst. Evol. Microbiol.">
        <title>The Global Catalogue of Microorganisms (GCM) 10K type strain sequencing project: providing services to taxonomists for standard genome sequencing and annotation.</title>
        <authorList>
            <consortium name="The Broad Institute Genomics Platform"/>
            <consortium name="The Broad Institute Genome Sequencing Center for Infectious Disease"/>
            <person name="Wu L."/>
            <person name="Ma J."/>
        </authorList>
    </citation>
    <scope>NUCLEOTIDE SEQUENCE [LARGE SCALE GENOMIC DNA]</scope>
    <source>
        <strain evidence="3">CCUG 2113</strain>
    </source>
</reference>
<keyword evidence="3" id="KW-1185">Reference proteome</keyword>
<name>A0ABV8D8N9_9BURK</name>
<proteinExistence type="predicted"/>
<evidence type="ECO:0008006" key="4">
    <source>
        <dbReference type="Google" id="ProtNLM"/>
    </source>
</evidence>
<evidence type="ECO:0000313" key="3">
    <source>
        <dbReference type="Proteomes" id="UP001595693"/>
    </source>
</evidence>
<gene>
    <name evidence="2" type="ORF">ACFOW3_07640</name>
</gene>
<dbReference type="RefSeq" id="WP_156358756.1">
    <property type="nucleotide sequence ID" value="NZ_JAMXAX010000073.1"/>
</dbReference>
<feature type="region of interest" description="Disordered" evidence="1">
    <location>
        <begin position="1"/>
        <end position="26"/>
    </location>
</feature>
<protein>
    <recommendedName>
        <fullName evidence="4">Peptidoglycan-binding protein</fullName>
    </recommendedName>
</protein>
<dbReference type="EMBL" id="JBHSAJ010000018">
    <property type="protein sequence ID" value="MFC3934494.1"/>
    <property type="molecule type" value="Genomic_DNA"/>
</dbReference>
<evidence type="ECO:0000256" key="1">
    <source>
        <dbReference type="SAM" id="MobiDB-lite"/>
    </source>
</evidence>
<comment type="caution">
    <text evidence="2">The sequence shown here is derived from an EMBL/GenBank/DDBJ whole genome shotgun (WGS) entry which is preliminary data.</text>
</comment>
<dbReference type="Proteomes" id="UP001595693">
    <property type="component" value="Unassembled WGS sequence"/>
</dbReference>
<accession>A0ABV8D8N9</accession>